<protein>
    <submittedName>
        <fullName evidence="1">Uncharacterized protein</fullName>
    </submittedName>
</protein>
<gene>
    <name evidence="1" type="ORF">AAHA92_01323</name>
</gene>
<keyword evidence="2" id="KW-1185">Reference proteome</keyword>
<accession>A0ABD1IMH8</accession>
<comment type="caution">
    <text evidence="1">The sequence shown here is derived from an EMBL/GenBank/DDBJ whole genome shotgun (WGS) entry which is preliminary data.</text>
</comment>
<dbReference type="EMBL" id="JBEAFC010000001">
    <property type="protein sequence ID" value="KAL1569908.1"/>
    <property type="molecule type" value="Genomic_DNA"/>
</dbReference>
<dbReference type="Proteomes" id="UP001567538">
    <property type="component" value="Unassembled WGS sequence"/>
</dbReference>
<proteinExistence type="predicted"/>
<sequence>MALLLSPTRLLLSPTRRREAAAHSDEAAVRLSTPLLSPSPEKYDSYLLKLVVSSKTRRLLSPNNKFYQKCPQSTNHHCISSLYTLRLLSSGGNQFIDIS</sequence>
<evidence type="ECO:0000313" key="1">
    <source>
        <dbReference type="EMBL" id="KAL1569908.1"/>
    </source>
</evidence>
<dbReference type="AlphaFoldDB" id="A0ABD1IMH8"/>
<name>A0ABD1IMH8_SALDI</name>
<reference evidence="1 2" key="1">
    <citation type="submission" date="2024-06" db="EMBL/GenBank/DDBJ databases">
        <title>A chromosome level genome sequence of Diviner's sage (Salvia divinorum).</title>
        <authorList>
            <person name="Ford S.A."/>
            <person name="Ro D.-K."/>
            <person name="Ness R.W."/>
            <person name="Phillips M.A."/>
        </authorList>
    </citation>
    <scope>NUCLEOTIDE SEQUENCE [LARGE SCALE GENOMIC DNA]</scope>
    <source>
        <strain evidence="1">SAF-2024a</strain>
        <tissue evidence="1">Leaf</tissue>
    </source>
</reference>
<evidence type="ECO:0000313" key="2">
    <source>
        <dbReference type="Proteomes" id="UP001567538"/>
    </source>
</evidence>
<organism evidence="1 2">
    <name type="scientific">Salvia divinorum</name>
    <name type="common">Maria pastora</name>
    <name type="synonym">Diviner's sage</name>
    <dbReference type="NCBI Taxonomy" id="28513"/>
    <lineage>
        <taxon>Eukaryota</taxon>
        <taxon>Viridiplantae</taxon>
        <taxon>Streptophyta</taxon>
        <taxon>Embryophyta</taxon>
        <taxon>Tracheophyta</taxon>
        <taxon>Spermatophyta</taxon>
        <taxon>Magnoliopsida</taxon>
        <taxon>eudicotyledons</taxon>
        <taxon>Gunneridae</taxon>
        <taxon>Pentapetalae</taxon>
        <taxon>asterids</taxon>
        <taxon>lamiids</taxon>
        <taxon>Lamiales</taxon>
        <taxon>Lamiaceae</taxon>
        <taxon>Nepetoideae</taxon>
        <taxon>Mentheae</taxon>
        <taxon>Salviinae</taxon>
        <taxon>Salvia</taxon>
        <taxon>Salvia subgen. Calosphace</taxon>
    </lineage>
</organism>